<organism evidence="2 3">
    <name type="scientific">Alloyangia pacifica</name>
    <dbReference type="NCBI Taxonomy" id="311180"/>
    <lineage>
        <taxon>Bacteria</taxon>
        <taxon>Pseudomonadati</taxon>
        <taxon>Pseudomonadota</taxon>
        <taxon>Alphaproteobacteria</taxon>
        <taxon>Rhodobacterales</taxon>
        <taxon>Roseobacteraceae</taxon>
        <taxon>Alloyangia</taxon>
    </lineage>
</organism>
<dbReference type="Gene3D" id="1.10.150.690">
    <property type="entry name" value="DUF2063"/>
    <property type="match status" value="1"/>
</dbReference>
<dbReference type="InterPro" id="IPR018640">
    <property type="entry name" value="DUF2063"/>
</dbReference>
<feature type="domain" description="Putative DNA-binding" evidence="1">
    <location>
        <begin position="4"/>
        <end position="94"/>
    </location>
</feature>
<dbReference type="RefSeq" id="WP_176806780.1">
    <property type="nucleotide sequence ID" value="NZ_FNCL01000012.1"/>
</dbReference>
<name>A0A1I6VN78_9RHOB</name>
<dbReference type="Proteomes" id="UP000199392">
    <property type="component" value="Unassembled WGS sequence"/>
</dbReference>
<reference evidence="3" key="1">
    <citation type="submission" date="2016-10" db="EMBL/GenBank/DDBJ databases">
        <authorList>
            <person name="Varghese N."/>
            <person name="Submissions S."/>
        </authorList>
    </citation>
    <scope>NUCLEOTIDE SEQUENCE [LARGE SCALE GENOMIC DNA]</scope>
    <source>
        <strain evidence="3">DSM 26894</strain>
    </source>
</reference>
<accession>A0A1I6VN78</accession>
<protein>
    <recommendedName>
        <fullName evidence="1">Putative DNA-binding domain-containing protein</fullName>
    </recommendedName>
</protein>
<evidence type="ECO:0000259" key="1">
    <source>
        <dbReference type="Pfam" id="PF09836"/>
    </source>
</evidence>
<dbReference type="InterPro" id="IPR044922">
    <property type="entry name" value="DUF2063_N_sf"/>
</dbReference>
<proteinExistence type="predicted"/>
<gene>
    <name evidence="2" type="ORF">SAMN04488050_11243</name>
</gene>
<dbReference type="AlphaFoldDB" id="A0A1I6VN78"/>
<evidence type="ECO:0000313" key="3">
    <source>
        <dbReference type="Proteomes" id="UP000199392"/>
    </source>
</evidence>
<sequence length="244" mass="25355">MSGQGAFAGALLTPEAPRPAHLSDPSGTRATRRFDVYRNNVTVALTEALAAAFPVVQRLVGEAYFAAMAREFAQAHPPRSPVMATYGADLPDWIERFPPLAALPYMPEVARIEQARREASQAADAAPLDPRALAGLPPEALAAAHLHPHPAVRVLRSHHPALAIWGRNADRPDLAQSPPGEVLVTRPGLAVKICAAPTGTAKTLQALAQGASLGAALPAGADPSAIFACLFGAGAFAQPGDPET</sequence>
<dbReference type="Pfam" id="PF09836">
    <property type="entry name" value="DUF2063"/>
    <property type="match status" value="1"/>
</dbReference>
<keyword evidence="3" id="KW-1185">Reference proteome</keyword>
<dbReference type="STRING" id="311180.SAMN04488050_11243"/>
<dbReference type="EMBL" id="FOZW01000012">
    <property type="protein sequence ID" value="SFT15148.1"/>
    <property type="molecule type" value="Genomic_DNA"/>
</dbReference>
<evidence type="ECO:0000313" key="2">
    <source>
        <dbReference type="EMBL" id="SFT15148.1"/>
    </source>
</evidence>